<organism evidence="4 5">
    <name type="scientific">Methanolobus chelungpuianus</name>
    <dbReference type="NCBI Taxonomy" id="502115"/>
    <lineage>
        <taxon>Archaea</taxon>
        <taxon>Methanobacteriati</taxon>
        <taxon>Methanobacteriota</taxon>
        <taxon>Stenosarchaea group</taxon>
        <taxon>Methanomicrobia</taxon>
        <taxon>Methanosarcinales</taxon>
        <taxon>Methanosarcinaceae</taxon>
        <taxon>Methanolobus</taxon>
    </lineage>
</organism>
<feature type="domain" description="PGF-CTERM archaeal protein-sorting signal" evidence="3">
    <location>
        <begin position="114"/>
        <end position="135"/>
    </location>
</feature>
<accession>A0AAE3HBR8</accession>
<dbReference type="Pfam" id="PF18204">
    <property type="entry name" value="PGF-CTERM"/>
    <property type="match status" value="1"/>
</dbReference>
<reference evidence="4 5" key="1">
    <citation type="journal article" date="2011" name="Appl. Environ. Microbiol.">
        <title>Methanogenic archaea isolated from Taiwan's Chelungpu fault.</title>
        <authorList>
            <person name="Wu S.Y."/>
            <person name="Lai M.C."/>
        </authorList>
    </citation>
    <scope>NUCLEOTIDE SEQUENCE [LARGE SCALE GENOMIC DNA]</scope>
    <source>
        <strain evidence="4 5">St545Mb</strain>
    </source>
</reference>
<gene>
    <name evidence="4" type="ORF">PV02_09510</name>
</gene>
<sequence length="135" mass="14630">MMDDFNQFYNTNNTRLDTCSTCHGEDIESLNPYGADYGENDGDLEAIESLDSDGDGFSNQEEITTLTFPGDAESMPGAVNDEAPEEPVTEENDGLIGDEPASEEPVPDAEQQSPGFEAILGIVGILSAMYLLKRR</sequence>
<evidence type="ECO:0000313" key="4">
    <source>
        <dbReference type="EMBL" id="MCQ6963340.1"/>
    </source>
</evidence>
<feature type="region of interest" description="Disordered" evidence="2">
    <location>
        <begin position="67"/>
        <end position="113"/>
    </location>
</feature>
<evidence type="ECO:0000259" key="3">
    <source>
        <dbReference type="Pfam" id="PF18204"/>
    </source>
</evidence>
<dbReference type="AlphaFoldDB" id="A0AAE3HBR8"/>
<evidence type="ECO:0000256" key="1">
    <source>
        <dbReference type="ARBA" id="ARBA00022729"/>
    </source>
</evidence>
<dbReference type="EMBL" id="JTEO01000005">
    <property type="protein sequence ID" value="MCQ6963340.1"/>
    <property type="molecule type" value="Genomic_DNA"/>
</dbReference>
<feature type="compositionally biased region" description="Acidic residues" evidence="2">
    <location>
        <begin position="82"/>
        <end position="93"/>
    </location>
</feature>
<keyword evidence="1" id="KW-0732">Signal</keyword>
<evidence type="ECO:0000313" key="5">
    <source>
        <dbReference type="Proteomes" id="UP001206983"/>
    </source>
</evidence>
<protein>
    <recommendedName>
        <fullName evidence="3">PGF-CTERM archaeal protein-sorting signal domain-containing protein</fullName>
    </recommendedName>
</protein>
<proteinExistence type="predicted"/>
<dbReference type="InterPro" id="IPR026371">
    <property type="entry name" value="PGF_CTERM"/>
</dbReference>
<dbReference type="Proteomes" id="UP001206983">
    <property type="component" value="Unassembled WGS sequence"/>
</dbReference>
<evidence type="ECO:0000256" key="2">
    <source>
        <dbReference type="SAM" id="MobiDB-lite"/>
    </source>
</evidence>
<name>A0AAE3HBR8_9EURY</name>
<keyword evidence="5" id="KW-1185">Reference proteome</keyword>
<comment type="caution">
    <text evidence="4">The sequence shown here is derived from an EMBL/GenBank/DDBJ whole genome shotgun (WGS) entry which is preliminary data.</text>
</comment>